<organism evidence="2 3">
    <name type="scientific">Limnovirga soli</name>
    <dbReference type="NCBI Taxonomy" id="2656915"/>
    <lineage>
        <taxon>Bacteria</taxon>
        <taxon>Pseudomonadati</taxon>
        <taxon>Bacteroidota</taxon>
        <taxon>Chitinophagia</taxon>
        <taxon>Chitinophagales</taxon>
        <taxon>Chitinophagaceae</taxon>
        <taxon>Limnovirga</taxon>
    </lineage>
</organism>
<dbReference type="InterPro" id="IPR010499">
    <property type="entry name" value="AraC_E-bd"/>
</dbReference>
<feature type="domain" description="AraC effector-binding" evidence="1">
    <location>
        <begin position="1"/>
        <end position="145"/>
    </location>
</feature>
<dbReference type="SMART" id="SM00871">
    <property type="entry name" value="AraC_E_bind"/>
    <property type="match status" value="1"/>
</dbReference>
<comment type="caution">
    <text evidence="2">The sequence shown here is derived from an EMBL/GenBank/DDBJ whole genome shotgun (WGS) entry which is preliminary data.</text>
</comment>
<proteinExistence type="predicted"/>
<protein>
    <recommendedName>
        <fullName evidence="1">AraC effector-binding domain-containing protein</fullName>
    </recommendedName>
</protein>
<dbReference type="InterPro" id="IPR029442">
    <property type="entry name" value="GyrI-like"/>
</dbReference>
<dbReference type="InterPro" id="IPR011256">
    <property type="entry name" value="Reg_factor_effector_dom_sf"/>
</dbReference>
<evidence type="ECO:0000259" key="1">
    <source>
        <dbReference type="SMART" id="SM00871"/>
    </source>
</evidence>
<dbReference type="Pfam" id="PF06445">
    <property type="entry name" value="GyrI-like"/>
    <property type="match status" value="1"/>
</dbReference>
<dbReference type="EMBL" id="WHPF01000013">
    <property type="protein sequence ID" value="NNV57156.1"/>
    <property type="molecule type" value="Genomic_DNA"/>
</dbReference>
<dbReference type="Gene3D" id="3.20.80.10">
    <property type="entry name" value="Regulatory factor, effector binding domain"/>
    <property type="match status" value="1"/>
</dbReference>
<keyword evidence="3" id="KW-1185">Reference proteome</keyword>
<evidence type="ECO:0000313" key="3">
    <source>
        <dbReference type="Proteomes" id="UP000598971"/>
    </source>
</evidence>
<dbReference type="SUPFAM" id="SSF55136">
    <property type="entry name" value="Probable bacterial effector-binding domain"/>
    <property type="match status" value="1"/>
</dbReference>
<dbReference type="RefSeq" id="WP_171609105.1">
    <property type="nucleotide sequence ID" value="NZ_WHPF01000013.1"/>
</dbReference>
<reference evidence="2" key="1">
    <citation type="submission" date="2019-10" db="EMBL/GenBank/DDBJ databases">
        <title>Draft genome sequence of Panacibacter sp. KCS-6.</title>
        <authorList>
            <person name="Yim K.J."/>
        </authorList>
    </citation>
    <scope>NUCLEOTIDE SEQUENCE</scope>
    <source>
        <strain evidence="2">KCS-6</strain>
    </source>
</reference>
<accession>A0A8J8JYA9</accession>
<dbReference type="Proteomes" id="UP000598971">
    <property type="component" value="Unassembled WGS sequence"/>
</dbReference>
<gene>
    <name evidence="2" type="ORF">GD597_16905</name>
</gene>
<dbReference type="AlphaFoldDB" id="A0A8J8JYA9"/>
<evidence type="ECO:0000313" key="2">
    <source>
        <dbReference type="EMBL" id="NNV57156.1"/>
    </source>
</evidence>
<sequence length="145" mass="16744">MRIQIINEPLHLHLYGFKDTAINNNYAAKAFTLMDKMWQIVKSKKLSNKGINIWVYEQAKSIFAGVELNQITNEDTGLEEKTITLLKYASYKHIGPYNLIPQTGLLITAELNRMGYQTILPYIEMYGHFTNDETKLETKLLMALK</sequence>
<name>A0A8J8JYA9_9BACT</name>